<feature type="transmembrane region" description="Helical" evidence="2">
    <location>
        <begin position="12"/>
        <end position="28"/>
    </location>
</feature>
<reference evidence="3" key="1">
    <citation type="submission" date="2013-05" db="EMBL/GenBank/DDBJ databases">
        <authorList>
            <person name="Yim A.K.Y."/>
            <person name="Chan T.F."/>
            <person name="Ji K.M."/>
            <person name="Liu X.Y."/>
            <person name="Zhou J.W."/>
            <person name="Li R.Q."/>
            <person name="Yang K.Y."/>
            <person name="Li J."/>
            <person name="Li M."/>
            <person name="Law P.T.W."/>
            <person name="Wu Y.L."/>
            <person name="Cai Z.L."/>
            <person name="Qin H."/>
            <person name="Bao Y."/>
            <person name="Leung R.K.K."/>
            <person name="Ng P.K.S."/>
            <person name="Zou J."/>
            <person name="Zhong X.J."/>
            <person name="Ran P.X."/>
            <person name="Zhong N.S."/>
            <person name="Liu Z.G."/>
            <person name="Tsui S.K.W."/>
        </authorList>
    </citation>
    <scope>NUCLEOTIDE SEQUENCE</scope>
    <source>
        <strain evidence="3">Derf</strain>
        <tissue evidence="3">Whole organism</tissue>
    </source>
</reference>
<dbReference type="AlphaFoldDB" id="A0A922KVH5"/>
<keyword evidence="4" id="KW-1185">Reference proteome</keyword>
<proteinExistence type="predicted"/>
<dbReference type="Proteomes" id="UP000790347">
    <property type="component" value="Unassembled WGS sequence"/>
</dbReference>
<accession>A0A922KVH5</accession>
<feature type="compositionally biased region" description="Basic and acidic residues" evidence="1">
    <location>
        <begin position="58"/>
        <end position="69"/>
    </location>
</feature>
<evidence type="ECO:0000256" key="1">
    <source>
        <dbReference type="SAM" id="MobiDB-lite"/>
    </source>
</evidence>
<name>A0A922KVH5_DERFA</name>
<keyword evidence="2" id="KW-1133">Transmembrane helix</keyword>
<keyword evidence="2" id="KW-0472">Membrane</keyword>
<protein>
    <submittedName>
        <fullName evidence="3">Uncharacterized protein</fullName>
    </submittedName>
</protein>
<sequence length="69" mass="7844">MAINSNQHLLPLPFFACFIILSVLSLSLKKKSLTNPKLLIFNIERLTELNNNGNQPKNKTETDKSTTMR</sequence>
<dbReference type="EMBL" id="ASGP02000008">
    <property type="protein sequence ID" value="KAH9494306.1"/>
    <property type="molecule type" value="Genomic_DNA"/>
</dbReference>
<evidence type="ECO:0000313" key="4">
    <source>
        <dbReference type="Proteomes" id="UP000790347"/>
    </source>
</evidence>
<evidence type="ECO:0000313" key="3">
    <source>
        <dbReference type="EMBL" id="KAH9494306.1"/>
    </source>
</evidence>
<comment type="caution">
    <text evidence="3">The sequence shown here is derived from an EMBL/GenBank/DDBJ whole genome shotgun (WGS) entry which is preliminary data.</text>
</comment>
<organism evidence="3 4">
    <name type="scientific">Dermatophagoides farinae</name>
    <name type="common">American house dust mite</name>
    <dbReference type="NCBI Taxonomy" id="6954"/>
    <lineage>
        <taxon>Eukaryota</taxon>
        <taxon>Metazoa</taxon>
        <taxon>Ecdysozoa</taxon>
        <taxon>Arthropoda</taxon>
        <taxon>Chelicerata</taxon>
        <taxon>Arachnida</taxon>
        <taxon>Acari</taxon>
        <taxon>Acariformes</taxon>
        <taxon>Sarcoptiformes</taxon>
        <taxon>Astigmata</taxon>
        <taxon>Psoroptidia</taxon>
        <taxon>Analgoidea</taxon>
        <taxon>Pyroglyphidae</taxon>
        <taxon>Dermatophagoidinae</taxon>
        <taxon>Dermatophagoides</taxon>
    </lineage>
</organism>
<reference evidence="3" key="2">
    <citation type="journal article" date="2022" name="Res Sq">
        <title>Comparative Genomics Reveals Insights into the Divergent Evolution of Astigmatic Mites and Household Pest Adaptations.</title>
        <authorList>
            <person name="Xiong Q."/>
            <person name="Wan A.T.-Y."/>
            <person name="Liu X.-Y."/>
            <person name="Fung C.S.-H."/>
            <person name="Xiao X."/>
            <person name="Malainual N."/>
            <person name="Hou J."/>
            <person name="Wang L."/>
            <person name="Wang M."/>
            <person name="Yang K."/>
            <person name="Cui Y."/>
            <person name="Leung E."/>
            <person name="Nong W."/>
            <person name="Shin S.-K."/>
            <person name="Au S."/>
            <person name="Jeong K.Y."/>
            <person name="Chew F.T."/>
            <person name="Hui J."/>
            <person name="Leung T.F."/>
            <person name="Tungtrongchitr A."/>
            <person name="Zhong N."/>
            <person name="Liu Z."/>
            <person name="Tsui S."/>
        </authorList>
    </citation>
    <scope>NUCLEOTIDE SEQUENCE</scope>
    <source>
        <strain evidence="3">Derf</strain>
        <tissue evidence="3">Whole organism</tissue>
    </source>
</reference>
<feature type="region of interest" description="Disordered" evidence="1">
    <location>
        <begin position="49"/>
        <end position="69"/>
    </location>
</feature>
<keyword evidence="2" id="KW-0812">Transmembrane</keyword>
<evidence type="ECO:0000256" key="2">
    <source>
        <dbReference type="SAM" id="Phobius"/>
    </source>
</evidence>
<gene>
    <name evidence="3" type="ORF">DERF_015002</name>
</gene>